<protein>
    <submittedName>
        <fullName evidence="2">Uncharacterized protein</fullName>
    </submittedName>
</protein>
<feature type="compositionally biased region" description="Low complexity" evidence="1">
    <location>
        <begin position="16"/>
        <end position="25"/>
    </location>
</feature>
<evidence type="ECO:0000313" key="3">
    <source>
        <dbReference type="Proteomes" id="UP001497453"/>
    </source>
</evidence>
<proteinExistence type="predicted"/>
<evidence type="ECO:0000256" key="1">
    <source>
        <dbReference type="SAM" id="MobiDB-lite"/>
    </source>
</evidence>
<dbReference type="EMBL" id="OZ037944">
    <property type="protein sequence ID" value="CAL1696100.1"/>
    <property type="molecule type" value="Genomic_DNA"/>
</dbReference>
<feature type="region of interest" description="Disordered" evidence="1">
    <location>
        <begin position="1"/>
        <end position="51"/>
    </location>
</feature>
<evidence type="ECO:0000313" key="2">
    <source>
        <dbReference type="EMBL" id="CAL1696100.1"/>
    </source>
</evidence>
<name>A0ABP1CK97_9APHY</name>
<gene>
    <name evidence="2" type="ORF">GFSPODELE1_LOCUS1040</name>
</gene>
<accession>A0ABP1CK97</accession>
<dbReference type="Proteomes" id="UP001497453">
    <property type="component" value="Chromosome 1"/>
</dbReference>
<sequence>MTSLTRPQHNRRRSHSASPSLSGSLHLDEDKWRKATRRARPSALRVPSYKNIKSDRPEKWDVDLWRRGKRIRKGPSSPKNAAASIFDFAPSIHDADSFNRVSSGLPSTSAAFELFPHNSRRSTRSPRHTPRYSEPFTQVDIEIPSVEDTSRLRTDAFWDLRRSIADSGEGLVSRMREWESTRSQPVDLGSGYSQQTRGRKRVASQDDPSFSTDSDAMEDDEDDILIVSHDDSSLGPPPRKKRAVSLGLMDVDPFPDHMSFTSPAESERCHSPSSVDVAEGEKHFASSLQGSSPITPPLTHASANSSQVSLPLSAPSLSYSSPPTQYPASAGSLPGSTASRSEKAIAAITLAMANGAGGLNDYADVLNFEGGSQPSIDDSLVGDMWH</sequence>
<organism evidence="2 3">
    <name type="scientific">Somion occarium</name>
    <dbReference type="NCBI Taxonomy" id="3059160"/>
    <lineage>
        <taxon>Eukaryota</taxon>
        <taxon>Fungi</taxon>
        <taxon>Dikarya</taxon>
        <taxon>Basidiomycota</taxon>
        <taxon>Agaricomycotina</taxon>
        <taxon>Agaricomycetes</taxon>
        <taxon>Polyporales</taxon>
        <taxon>Cerrenaceae</taxon>
        <taxon>Somion</taxon>
    </lineage>
</organism>
<feature type="region of interest" description="Disordered" evidence="1">
    <location>
        <begin position="116"/>
        <end position="135"/>
    </location>
</feature>
<feature type="region of interest" description="Disordered" evidence="1">
    <location>
        <begin position="176"/>
        <end position="219"/>
    </location>
</feature>
<feature type="region of interest" description="Disordered" evidence="1">
    <location>
        <begin position="257"/>
        <end position="337"/>
    </location>
</feature>
<feature type="compositionally biased region" description="Low complexity" evidence="1">
    <location>
        <begin position="305"/>
        <end position="323"/>
    </location>
</feature>
<feature type="compositionally biased region" description="Basic residues" evidence="1">
    <location>
        <begin position="118"/>
        <end position="130"/>
    </location>
</feature>
<reference evidence="3" key="1">
    <citation type="submission" date="2024-04" db="EMBL/GenBank/DDBJ databases">
        <authorList>
            <person name="Shaw F."/>
            <person name="Minotto A."/>
        </authorList>
    </citation>
    <scope>NUCLEOTIDE SEQUENCE [LARGE SCALE GENOMIC DNA]</scope>
</reference>
<keyword evidence="3" id="KW-1185">Reference proteome</keyword>